<dbReference type="Pfam" id="PF13181">
    <property type="entry name" value="TPR_8"/>
    <property type="match status" value="2"/>
</dbReference>
<protein>
    <recommendedName>
        <fullName evidence="2">J domain-containing protein</fullName>
    </recommendedName>
</protein>
<dbReference type="SMART" id="SM00028">
    <property type="entry name" value="TPR"/>
    <property type="match status" value="7"/>
</dbReference>
<comment type="caution">
    <text evidence="3">The sequence shown here is derived from an EMBL/GenBank/DDBJ whole genome shotgun (WGS) entry which is preliminary data.</text>
</comment>
<feature type="region of interest" description="Disordered" evidence="1">
    <location>
        <begin position="1112"/>
        <end position="1172"/>
    </location>
</feature>
<organism evidence="3 4">
    <name type="scientific">Stylosanthes scabra</name>
    <dbReference type="NCBI Taxonomy" id="79078"/>
    <lineage>
        <taxon>Eukaryota</taxon>
        <taxon>Viridiplantae</taxon>
        <taxon>Streptophyta</taxon>
        <taxon>Embryophyta</taxon>
        <taxon>Tracheophyta</taxon>
        <taxon>Spermatophyta</taxon>
        <taxon>Magnoliopsida</taxon>
        <taxon>eudicotyledons</taxon>
        <taxon>Gunneridae</taxon>
        <taxon>Pentapetalae</taxon>
        <taxon>rosids</taxon>
        <taxon>fabids</taxon>
        <taxon>Fabales</taxon>
        <taxon>Fabaceae</taxon>
        <taxon>Papilionoideae</taxon>
        <taxon>50 kb inversion clade</taxon>
        <taxon>dalbergioids sensu lato</taxon>
        <taxon>Dalbergieae</taxon>
        <taxon>Pterocarpus clade</taxon>
        <taxon>Stylosanthes</taxon>
    </lineage>
</organism>
<gene>
    <name evidence="3" type="ORF">PIB30_019533</name>
</gene>
<dbReference type="PANTHER" id="PTHR45181:SF4">
    <property type="entry name" value="HEAT SHOCK PROTEIN DNAJ WITH TETRATRICOPEPTIDE REPEAT-CONTAINING PROTEIN"/>
    <property type="match status" value="1"/>
</dbReference>
<dbReference type="InterPro" id="IPR001623">
    <property type="entry name" value="DnaJ_domain"/>
</dbReference>
<feature type="compositionally biased region" description="Polar residues" evidence="1">
    <location>
        <begin position="1132"/>
        <end position="1146"/>
    </location>
</feature>
<dbReference type="Proteomes" id="UP001341840">
    <property type="component" value="Unassembled WGS sequence"/>
</dbReference>
<dbReference type="InterPro" id="IPR018253">
    <property type="entry name" value="DnaJ_domain_CS"/>
</dbReference>
<accession>A0ABU6W6U9</accession>
<dbReference type="Gene3D" id="1.10.287.110">
    <property type="entry name" value="DnaJ domain"/>
    <property type="match status" value="1"/>
</dbReference>
<sequence length="1172" mass="128714">MEAFNSDKNNSVVSSTGGFSIPNAPPSAFTFTASSAPSSTPSGLSRPRLVKLRKHNNAPAFTQFRDTTVPATATAAPAPFSSPRCGSFSFGGNRSKSGDFGAGFEKGISDQLMSLKIGNAAKKVEGFEKVGCSSPFVDDNFVLEQISKLNIDTNRGFVESKLQNELNEKLNIGGAQKSGDSSAENSANAVINQMKNLDVKEDSQFGKGTGTEAILLREMEHLKLVNESKNSKPMEETRVSHNAASSAPSAMFGGFNFQPVGGGGGAFGATKRDEFEFGFTGKQETSGLSSVEFKAPAAMPKTSIFGGADEKLKSNAKKGKGGNMKTNKSRAKLNQCASPAQPWGGQSFVLRDSVPQEDSQGSPNAYSPMDVSPYQEKQVENQCLSENSVTSNSESFSVDSNYMVNDSEQTSIDPIDEDLIEATECLNIYGGEVPCKETKEGISKHPIHETIRVEDKQDSSISEFETESFKSAIDEVGIAYDSNRMFHQSPVSSPRNVIGSSFTFAAAPSAEVQSLSPKRQHKKKPWLNVGHDTYNYTSNIKVPYSSSSVAFSPRSTTSSLFTSGPGLNTKVSLPQPTTKDSELNKEQGLKETSVPASTSAIAAQEACEKWRLRGNQAYKNGELEMAENFYKEGISCIPKEATPRGCLRALLLCYSNLAATHMSLGRMRDALEDCMMAAKLDPNFLKVQLRAANCYLALGEVEDASKYFKKCLQSGIDVCVDRKLAVEASEGLQKAQKVSDLINLSAELLQRSTSSDAEGALQHINEALMISSHSEKLLEMKAEALSMMCRYEEVIQLCDETLVSAEKNSYPFDANTQVTYMDNAERSRRLYFRLWRCSMMVKAYFYLGKLEEGLSFLEKQEEKLSAISKSGGKVLEPFIPLAITIQELLRHKVAGNEAFQAGRHTEAVEHYTSALSCNVESRPFAAVCYCNRAAAYKALGQITDAIADCSLAIALDGNYLKALSRRATLYEMIRDYDQAASDLWRLVSLLSKEVEDTTNQLGVSDRSVSITNELKKHRIRVNEIEEEGRKEVPLDMYLILGVEPSASSSEIKKAYRKAALRHHPDKAGQSLRDDGIWKDIAEEVHRDADRLFKIIGEAYAVLSDPAKRARYDAEEEMRNAQKKHHGAMPRPSSDTQCYSFEQSGRSRSWREVRRSYGNSVPRNFEPSQQSRK</sequence>
<dbReference type="PRINTS" id="PR00625">
    <property type="entry name" value="JDOMAIN"/>
</dbReference>
<dbReference type="Gene3D" id="1.25.40.10">
    <property type="entry name" value="Tetratricopeptide repeat domain"/>
    <property type="match status" value="2"/>
</dbReference>
<name>A0ABU6W6U9_9FABA</name>
<dbReference type="PROSITE" id="PS50076">
    <property type="entry name" value="DNAJ_2"/>
    <property type="match status" value="1"/>
</dbReference>
<evidence type="ECO:0000259" key="2">
    <source>
        <dbReference type="PROSITE" id="PS50076"/>
    </source>
</evidence>
<evidence type="ECO:0000313" key="3">
    <source>
        <dbReference type="EMBL" id="MED6181457.1"/>
    </source>
</evidence>
<keyword evidence="4" id="KW-1185">Reference proteome</keyword>
<dbReference type="PANTHER" id="PTHR45181">
    <property type="entry name" value="HEAT SHOCK PROTEIN DNAJ WITH TETRATRICOPEPTIDE REPEAT-CONTAINING PROTEIN"/>
    <property type="match status" value="1"/>
</dbReference>
<dbReference type="SUPFAM" id="SSF46565">
    <property type="entry name" value="Chaperone J-domain"/>
    <property type="match status" value="1"/>
</dbReference>
<feature type="domain" description="J" evidence="2">
    <location>
        <begin position="1035"/>
        <end position="1115"/>
    </location>
</feature>
<dbReference type="CDD" id="cd06257">
    <property type="entry name" value="DnaJ"/>
    <property type="match status" value="1"/>
</dbReference>
<feature type="compositionally biased region" description="Basic and acidic residues" evidence="1">
    <location>
        <begin position="579"/>
        <end position="589"/>
    </location>
</feature>
<evidence type="ECO:0000256" key="1">
    <source>
        <dbReference type="SAM" id="MobiDB-lite"/>
    </source>
</evidence>
<dbReference type="SMART" id="SM00271">
    <property type="entry name" value="DnaJ"/>
    <property type="match status" value="1"/>
</dbReference>
<proteinExistence type="predicted"/>
<dbReference type="EMBL" id="JASCZI010181303">
    <property type="protein sequence ID" value="MED6181457.1"/>
    <property type="molecule type" value="Genomic_DNA"/>
</dbReference>
<feature type="region of interest" description="Disordered" evidence="1">
    <location>
        <begin position="558"/>
        <end position="595"/>
    </location>
</feature>
<feature type="compositionally biased region" description="Polar residues" evidence="1">
    <location>
        <begin position="1156"/>
        <end position="1172"/>
    </location>
</feature>
<dbReference type="Pfam" id="PF00226">
    <property type="entry name" value="DnaJ"/>
    <property type="match status" value="1"/>
</dbReference>
<evidence type="ECO:0000313" key="4">
    <source>
        <dbReference type="Proteomes" id="UP001341840"/>
    </source>
</evidence>
<reference evidence="3 4" key="1">
    <citation type="journal article" date="2023" name="Plants (Basel)">
        <title>Bridging the Gap: Combining Genomics and Transcriptomics Approaches to Understand Stylosanthes scabra, an Orphan Legume from the Brazilian Caatinga.</title>
        <authorList>
            <person name="Ferreira-Neto J.R.C."/>
            <person name="da Silva M.D."/>
            <person name="Binneck E."/>
            <person name="de Melo N.F."/>
            <person name="da Silva R.H."/>
            <person name="de Melo A.L.T.M."/>
            <person name="Pandolfi V."/>
            <person name="Bustamante F.O."/>
            <person name="Brasileiro-Vidal A.C."/>
            <person name="Benko-Iseppon A.M."/>
        </authorList>
    </citation>
    <scope>NUCLEOTIDE SEQUENCE [LARGE SCALE GENOMIC DNA]</scope>
    <source>
        <tissue evidence="3">Leaves</tissue>
    </source>
</reference>
<dbReference type="SUPFAM" id="SSF48452">
    <property type="entry name" value="TPR-like"/>
    <property type="match status" value="2"/>
</dbReference>
<dbReference type="InterPro" id="IPR011990">
    <property type="entry name" value="TPR-like_helical_dom_sf"/>
</dbReference>
<dbReference type="PROSITE" id="PS00636">
    <property type="entry name" value="DNAJ_1"/>
    <property type="match status" value="1"/>
</dbReference>
<dbReference type="InterPro" id="IPR036869">
    <property type="entry name" value="J_dom_sf"/>
</dbReference>
<dbReference type="InterPro" id="IPR019734">
    <property type="entry name" value="TPR_rpt"/>
</dbReference>
<feature type="compositionally biased region" description="Polar residues" evidence="1">
    <location>
        <begin position="558"/>
        <end position="578"/>
    </location>
</feature>